<name>A0ABR7M8H9_9BACT</name>
<feature type="transmembrane region" description="Helical" evidence="7">
    <location>
        <begin position="295"/>
        <end position="315"/>
    </location>
</feature>
<dbReference type="Pfam" id="PF01551">
    <property type="entry name" value="Peptidase_M23"/>
    <property type="match status" value="1"/>
</dbReference>
<reference evidence="9 10" key="1">
    <citation type="submission" date="2016-07" db="EMBL/GenBank/DDBJ databases">
        <title>Genome analysis of Flavihumibacter stibioxidans YS-17.</title>
        <authorList>
            <person name="Shi K."/>
            <person name="Han Y."/>
            <person name="Wang G."/>
        </authorList>
    </citation>
    <scope>NUCLEOTIDE SEQUENCE [LARGE SCALE GENOMIC DNA]</scope>
    <source>
        <strain evidence="9 10">YS-17</strain>
    </source>
</reference>
<evidence type="ECO:0000256" key="4">
    <source>
        <dbReference type="ARBA" id="ARBA00022692"/>
    </source>
</evidence>
<evidence type="ECO:0000256" key="5">
    <source>
        <dbReference type="ARBA" id="ARBA00022989"/>
    </source>
</evidence>
<feature type="transmembrane region" description="Helical" evidence="7">
    <location>
        <begin position="124"/>
        <end position="142"/>
    </location>
</feature>
<keyword evidence="6 7" id="KW-0472">Membrane</keyword>
<evidence type="ECO:0000256" key="6">
    <source>
        <dbReference type="ARBA" id="ARBA00023136"/>
    </source>
</evidence>
<dbReference type="InterPro" id="IPR016047">
    <property type="entry name" value="M23ase_b-sheet_dom"/>
</dbReference>
<dbReference type="Pfam" id="PF03253">
    <property type="entry name" value="UT"/>
    <property type="match status" value="1"/>
</dbReference>
<feature type="transmembrane region" description="Helical" evidence="7">
    <location>
        <begin position="97"/>
        <end position="117"/>
    </location>
</feature>
<proteinExistence type="inferred from homology"/>
<dbReference type="CDD" id="cd12797">
    <property type="entry name" value="M23_peptidase"/>
    <property type="match status" value="1"/>
</dbReference>
<feature type="domain" description="M23ase beta-sheet core" evidence="8">
    <location>
        <begin position="411"/>
        <end position="500"/>
    </location>
</feature>
<dbReference type="Gene3D" id="1.10.3430.10">
    <property type="entry name" value="Ammonium transporter AmtB like domains"/>
    <property type="match status" value="1"/>
</dbReference>
<evidence type="ECO:0000256" key="2">
    <source>
        <dbReference type="ARBA" id="ARBA00005914"/>
    </source>
</evidence>
<dbReference type="PANTHER" id="PTHR10464">
    <property type="entry name" value="UREA TRANSPORTER"/>
    <property type="match status" value="1"/>
</dbReference>
<evidence type="ECO:0000256" key="7">
    <source>
        <dbReference type="SAM" id="Phobius"/>
    </source>
</evidence>
<evidence type="ECO:0000313" key="10">
    <source>
        <dbReference type="Proteomes" id="UP000765802"/>
    </source>
</evidence>
<dbReference type="RefSeq" id="WP_187256640.1">
    <property type="nucleotide sequence ID" value="NZ_JBHULF010000014.1"/>
</dbReference>
<accession>A0ABR7M8H9</accession>
<sequence>MKKTILIPFLDYIVTTVLNSYSMLFFSNRKYFALIVLLVSFFNPYTGLGGFTATLASVLTAYFIGFSREQVKSGLYTYSGLLMGLGMGTFYELTPGFWILLALGAVLSVLLSAAFIASLGKTNLPALSLAFILTLWVIILSSKEFAVIGLTQRNIYWLNEMYATGGTELIWLVQKVENLPLPDIVNGFFRSMSAILFQSSIAAGIVLAIGLLIYSRIALSLMAIGYTIAILFIQLMDGYSGGVNYYNLGTNFMLVSVALGGIFIIPSARSFLWSFITVPIAYILVIALWKITSTWGLPVFSLPFCITVMLFLFCLQLRKTGGRMVLTPIQYYSPEENLYRYINNRERVLNNFYYYHLSLPFMGDWTISQGYDGGITHKGDWGKALDFVITDKEKKTYQGAGSKPEDFYCYNKPVLSPADGIAVEIIDYVEDNAVGGNNTRQNWGNTIVIKHAEGLYTKLSHLKKGSFRVTKGAYIKKGEIIASCGNSGRSPEPHLHFQVQSTPYFDSRTMAYPFAYYLQQEAGNSILKTFSVPTEGSIAGNIVPNTQLQHAFNFQPGFIMKAAAPEYGNEEWEVMVSAYNETYFYFRQHNAYAYFINNGTMFYFTNYFGKRNTLLYQFYQAAYKVLLSSEKKITISDTYPQHIFGNQPLKWVQDLLAPFHIFMKMQYSSYVKQADDMLGGGSILLESRADQKLAGSRKQKMLALVEISDGRIHSFRVELNDKKIEAICGNQ</sequence>
<feature type="transmembrane region" description="Helical" evidence="7">
    <location>
        <begin position="195"/>
        <end position="214"/>
    </location>
</feature>
<protein>
    <recommendedName>
        <fullName evidence="8">M23ase beta-sheet core domain-containing protein</fullName>
    </recommendedName>
</protein>
<keyword evidence="5 7" id="KW-1133">Transmembrane helix</keyword>
<keyword evidence="10" id="KW-1185">Reference proteome</keyword>
<feature type="transmembrane region" description="Helical" evidence="7">
    <location>
        <begin position="7"/>
        <end position="26"/>
    </location>
</feature>
<feature type="transmembrane region" description="Helical" evidence="7">
    <location>
        <begin position="32"/>
        <end position="63"/>
    </location>
</feature>
<dbReference type="InterPro" id="IPR011055">
    <property type="entry name" value="Dup_hybrid_motif"/>
</dbReference>
<evidence type="ECO:0000259" key="8">
    <source>
        <dbReference type="Pfam" id="PF01551"/>
    </source>
</evidence>
<feature type="transmembrane region" description="Helical" evidence="7">
    <location>
        <begin position="75"/>
        <end position="91"/>
    </location>
</feature>
<evidence type="ECO:0000256" key="1">
    <source>
        <dbReference type="ARBA" id="ARBA00004651"/>
    </source>
</evidence>
<dbReference type="PANTHER" id="PTHR10464:SF4">
    <property type="entry name" value="UREA TRANSPORTER"/>
    <property type="match status" value="1"/>
</dbReference>
<dbReference type="InterPro" id="IPR029020">
    <property type="entry name" value="Ammonium/urea_transptr"/>
</dbReference>
<dbReference type="Proteomes" id="UP000765802">
    <property type="component" value="Unassembled WGS sequence"/>
</dbReference>
<feature type="transmembrane region" description="Helical" evidence="7">
    <location>
        <begin position="245"/>
        <end position="264"/>
    </location>
</feature>
<dbReference type="InterPro" id="IPR004937">
    <property type="entry name" value="Urea_transporter"/>
</dbReference>
<dbReference type="EMBL" id="MBUA01000012">
    <property type="protein sequence ID" value="MBC6491340.1"/>
    <property type="molecule type" value="Genomic_DNA"/>
</dbReference>
<gene>
    <name evidence="9" type="ORF">BC349_09875</name>
</gene>
<dbReference type="Gene3D" id="2.70.70.10">
    <property type="entry name" value="Glucose Permease (Domain IIA)"/>
    <property type="match status" value="1"/>
</dbReference>
<comment type="similarity">
    <text evidence="2">Belongs to the urea transporter family.</text>
</comment>
<evidence type="ECO:0000256" key="3">
    <source>
        <dbReference type="ARBA" id="ARBA00022475"/>
    </source>
</evidence>
<keyword evidence="3" id="KW-1003">Cell membrane</keyword>
<evidence type="ECO:0000313" key="9">
    <source>
        <dbReference type="EMBL" id="MBC6491340.1"/>
    </source>
</evidence>
<feature type="transmembrane region" description="Helical" evidence="7">
    <location>
        <begin position="221"/>
        <end position="239"/>
    </location>
</feature>
<dbReference type="SUPFAM" id="SSF51261">
    <property type="entry name" value="Duplicated hybrid motif"/>
    <property type="match status" value="1"/>
</dbReference>
<feature type="transmembrane region" description="Helical" evidence="7">
    <location>
        <begin position="271"/>
        <end position="289"/>
    </location>
</feature>
<comment type="subcellular location">
    <subcellularLocation>
        <location evidence="1">Cell membrane</location>
        <topology evidence="1">Multi-pass membrane protein</topology>
    </subcellularLocation>
</comment>
<keyword evidence="4 7" id="KW-0812">Transmembrane</keyword>
<organism evidence="9 10">
    <name type="scientific">Flavihumibacter stibioxidans</name>
    <dbReference type="NCBI Taxonomy" id="1834163"/>
    <lineage>
        <taxon>Bacteria</taxon>
        <taxon>Pseudomonadati</taxon>
        <taxon>Bacteroidota</taxon>
        <taxon>Chitinophagia</taxon>
        <taxon>Chitinophagales</taxon>
        <taxon>Chitinophagaceae</taxon>
        <taxon>Flavihumibacter</taxon>
    </lineage>
</organism>
<comment type="caution">
    <text evidence="9">The sequence shown here is derived from an EMBL/GenBank/DDBJ whole genome shotgun (WGS) entry which is preliminary data.</text>
</comment>